<feature type="region of interest" description="Disordered" evidence="1">
    <location>
        <begin position="873"/>
        <end position="945"/>
    </location>
</feature>
<reference evidence="2 3" key="1">
    <citation type="submission" date="2014-03" db="EMBL/GenBank/DDBJ databases">
        <title>The Genome Sequence of Plasmodium fragile nilgiri.</title>
        <authorList>
            <consortium name="The Broad Institute Genomics Platform"/>
            <consortium name="The Broad Institute Genome Sequencing Center for Infectious Disease"/>
            <person name="Neafsey D."/>
            <person name="Duraisingh M."/>
            <person name="Young S.K."/>
            <person name="Zeng Q."/>
            <person name="Gargeya S."/>
            <person name="Abouelleil A."/>
            <person name="Alvarado L."/>
            <person name="Chapman S.B."/>
            <person name="Gainer-Dewar J."/>
            <person name="Goldberg J."/>
            <person name="Griggs A."/>
            <person name="Gujja S."/>
            <person name="Hansen M."/>
            <person name="Howarth C."/>
            <person name="Imamovic A."/>
            <person name="Larimer J."/>
            <person name="Pearson M."/>
            <person name="Poon T.W."/>
            <person name="Priest M."/>
            <person name="Roberts A."/>
            <person name="Saif S."/>
            <person name="Shea T."/>
            <person name="Sykes S."/>
            <person name="Wortman J."/>
            <person name="Nusbaum C."/>
            <person name="Birren B."/>
        </authorList>
    </citation>
    <scope>NUCLEOTIDE SEQUENCE [LARGE SCALE GENOMIC DNA]</scope>
    <source>
        <strain evidence="3">nilgiri</strain>
    </source>
</reference>
<dbReference type="Proteomes" id="UP000054561">
    <property type="component" value="Unassembled WGS sequence"/>
</dbReference>
<organism evidence="2 3">
    <name type="scientific">Plasmodium fragile</name>
    <dbReference type="NCBI Taxonomy" id="5857"/>
    <lineage>
        <taxon>Eukaryota</taxon>
        <taxon>Sar</taxon>
        <taxon>Alveolata</taxon>
        <taxon>Apicomplexa</taxon>
        <taxon>Aconoidasida</taxon>
        <taxon>Haemosporida</taxon>
        <taxon>Plasmodiidae</taxon>
        <taxon>Plasmodium</taxon>
        <taxon>Plasmodium (Plasmodium)</taxon>
    </lineage>
</organism>
<dbReference type="EMBL" id="KQ001647">
    <property type="protein sequence ID" value="KJP89930.1"/>
    <property type="molecule type" value="Genomic_DNA"/>
</dbReference>
<feature type="region of interest" description="Disordered" evidence="1">
    <location>
        <begin position="2588"/>
        <end position="2610"/>
    </location>
</feature>
<evidence type="ECO:0000313" key="2">
    <source>
        <dbReference type="EMBL" id="KJP89930.1"/>
    </source>
</evidence>
<feature type="compositionally biased region" description="Polar residues" evidence="1">
    <location>
        <begin position="638"/>
        <end position="650"/>
    </location>
</feature>
<feature type="compositionally biased region" description="Polar residues" evidence="1">
    <location>
        <begin position="892"/>
        <end position="907"/>
    </location>
</feature>
<dbReference type="OMA" id="RNYRARE"/>
<accession>A0A0D9QS46</accession>
<feature type="region of interest" description="Disordered" evidence="1">
    <location>
        <begin position="1588"/>
        <end position="1610"/>
    </location>
</feature>
<sequence length="2914" mass="338553">MNMYSMDGSLIARNVNMMIMHTRSLLSRLPKPFTLSVYAFGVLRISPRSYKLLQDILLENVLGNHFEHVQGRHYKGRDSLNANKLHAEVHNTNQLGSNRGRRVKDLDVRLHFLHVRVEIQNDFLHSRMNYLFAKFVFARTVRYLGEENMVTYVKGIVPLVMNTFYHYPYDILMCHTKLNPRKYAKWLARMNQSYVEHNYESFNCLLKTKLRKYERVKRRERKTFHVMYKRIRQDQLGCHVTNHVSVKMERIYLNMDILQLFNLYTFYFVDDRNLHLSRVEKVFRGQGHIKLCAREPFSQGQQLVEEQLFKKGHSAHNTWTPHQTSMETLKLESIKNAPPEEPLERRIVRAYQRMVKKLSSSDFSNYNSVARSNNVYTVQVQMRHVHCSFNFLFYENVLGVRKLPLGGRRQKGIAKEETNGTKQLADGQSHPFGLTYKGNLNFLLSFNLRKSIMQKFAKKEKYIFFNNYVVDNFFQNHLNKSGKLANFVSHAIDHIGDEMDEHIYFKCDVERKNYLYLTNREGSYCISRNINLCVSVRNDKVIYFNCDEKNVKMEGLHYREVFLDNLLRRSSSYSEEDDKSAQEKKILCDVQLWDNNGLDLRKGNSNSGASTTYKQKDGALEWERAIGVKHKHGPQHRLNFTSPTPPSTSVDVGKNSIHMETPCAKPKYIDVHVKKANFVIKLPDLFYLCSKLYEVLYIMNRHEEVNVCLFKLSEASLKKKDIHKCKIKRMKIMNYSTFIVRVVLSSLDLHVFESVYYRKLKKCKKSKISHVHVQANYEYLTCHRKNETLFKRHQSDMSLQINFAKNNIYEEFTRGMRLKVICIRTRKQGNLIVLLEEQGVNIFLTKNAFRIVLRLYEEANDWRNYRAREVAHRGCYPNGGSARGEEEGDQITDPNTVRRCSTNPSCDTHNEASRAQSRRIQRSRRNYEQGGRTHNCAKGEDKAGGSTIVRKTSSKLRTLLRSKHYNFPHDDYAVMNRTYERVATYRSSEISHSPFDRSNPVHMLYVRQMESFIFPSLTSKWSGSGELVLSCDHSLYVVSSPVCIYNDTNYDMVLLINNQRIVLFAKRHNYLSRHRCNMKRDHFVLILFYKKGLFISSKLSLQEFKSANLVGKEKLHQFMAHKKYFACRLRPDRRTNSFLCRAAVKLVPLRRVRNTAQSFLTDEGRNCANGGGDASEPSKQFTREFPPTETPPSDFSNQYTIYNCMRRKLAKTILNDEFLCNNWSSSDDCILTNLTVIQNEKTDDGSLYLNISQMAKVRNTLPIRVHYRSGNTLRSVKPFSSQEIFSNDLDLNLSWNTLRGSRMNITYDKRLGFSPLGDLFTSPTTTHHLHNNEVKEEFPPQRSSAQMEGFNLQKQRHEDITEYHVNVIKWNKEIIITCHTLICLYSYELKNVEVNRKRIYFVHSSRGVSSGDKCHERSFSSPLTFPLKRLNLYVGVYNELVSSIHVENYKISSVNMNSFKEVKIGDKHRGRECSSHYALEYIKNGSLGSSRRYSRVSSLLIIYPRFVMLNQTNFNVVMSSSCSSDAVMYTFERRSRSVINLLENDKRSFFFQIGKSHASNNDYVFVSGGIDITKEGSYILCFTNRRSSSSKSQNLPQNGDKNHLHKSGKREKIKTQFLHLKIKIIQGSKLKEQSGVHWGSNSLFIIISNHRRKKDKMKKYLTKINSPNVLMHSMESNEKENTLMNIYHFIKEEEQVKKLYVYNDMEIDLMFDVFHFSEFVHMIKKVLEQESTACTPTHADCTAHQKGIERRYEKGKKGTVDHRCASQVRQHNRAKESFFRNIFLIESSDDNSSADELIEQEQNTNYDTAKLTKQNVSYISNHVNELKKFVQVNLRQLRRIGRKKILLFPLRKNKNVKNSFLVVYPWRHAKTYQIVKFSLKRKKHVLTFTRNCASGTPPDDPPLVIILETFVLSKKGKKKKILLKISKHIDNIVHIRGKVNMNTLFKPGIGTPRMALTHGEETTAVVKPLPAPPHHLDKVNERGSDPYRSLPNKQINILHKYATVAGSFVRRKRGGVGNLLSVKGTKRVIGGTTHDGRKFNRGAYPKRLHTKGRPLQHPTYCHFKNKNVTLVESRNKYKVIFTKREKGTPDDALHFYLSIAKSIRINVFSTVLVEGSGEGRKLFVERGEKWQGGLGSMPNDTRLHTMTHSSQRDLFKKKKNSHLCTLMLKNTNMLVSLHQNMPNVILVSLGDAIIKEFASADMKKVLCKYEVKGGQHRGEGYMTLERSEGVCRDNPNSINCLARLHMEYEIYRNEWNIKKFDLAFSPVHVQVTLDVVENFSYCYEKFWRGEKTPRSRKVVEDDFQFFFSTKCGNSSGESVSPICSLPDVRLPRIRNSGADLNRASNHRSIYHSILEGGKKKKLKIGTFQVSTLNIHLSFHKENTCSIYEYKNKGPCKLAVRLTYLNDMDDADVTISPLCLTRVRERDAQDFLNYLFNFYMKELYKGLFFYLTRMNLVNKYISNYYSFFHVLMDSAIFNVDHNSGVSAVGGVDQVSRVSDVSGVGTVGGVRGQAKHRHNRRHTSLTSACLRGRRQDDSHVQVEDHRNISSDSNFYVRTKKREIEKKLNTDLFYLENGKRMSLFEENGGSNCIAGDTSHSQGEEQQSAEGEHQNNFSLLNNTLRTLGKDIMSSINYYLYDGATTAATTSGATPCQAGGDQRGKSHQADGTTFFKAEKMNILKHFLETRTDPPAGGEVATKTDEEFPSYLSLYRRNKIMHDEYVPRVCSSVDRRLIRNLVVLDYLHDKQERNLLLFCDEYLVMFHRNKRTIMRKQNMIKVEITCVHFNLTFDRDKSLIMNLRNVIKKNKDNFLGFYFDVLFKRKKKRLIKKIKKKLNKIVYFLYYLLYFIHNYQRKVKLLKGTDAATGKEKKNVNSFVTIFEEHQKVFFSFSSLAHLARFYLNMRALVFNMSASRHSS</sequence>
<keyword evidence="3" id="KW-1185">Reference proteome</keyword>
<gene>
    <name evidence="2" type="ORF">AK88_00386</name>
</gene>
<feature type="compositionally biased region" description="Low complexity" evidence="1">
    <location>
        <begin position="2595"/>
        <end position="2605"/>
    </location>
</feature>
<feature type="region of interest" description="Disordered" evidence="1">
    <location>
        <begin position="1165"/>
        <end position="1192"/>
    </location>
</feature>
<evidence type="ECO:0000256" key="1">
    <source>
        <dbReference type="SAM" id="MobiDB-lite"/>
    </source>
</evidence>
<dbReference type="RefSeq" id="XP_012333460.1">
    <property type="nucleotide sequence ID" value="XM_012478037.1"/>
</dbReference>
<dbReference type="VEuPathDB" id="PlasmoDB:AK88_00386"/>
<proteinExistence type="predicted"/>
<protein>
    <submittedName>
        <fullName evidence="2">Uncharacterized protein</fullName>
    </submittedName>
</protein>
<dbReference type="OrthoDB" id="378415at2759"/>
<evidence type="ECO:0000313" key="3">
    <source>
        <dbReference type="Proteomes" id="UP000054561"/>
    </source>
</evidence>
<feature type="compositionally biased region" description="Polar residues" evidence="1">
    <location>
        <begin position="1588"/>
        <end position="1599"/>
    </location>
</feature>
<name>A0A0D9QS46_PLAFR</name>
<dbReference type="GeneID" id="24265700"/>
<feature type="region of interest" description="Disordered" evidence="1">
    <location>
        <begin position="633"/>
        <end position="653"/>
    </location>
</feature>